<accession>A0A0D7VYJ3</accession>
<organism evidence="3 4">
    <name type="scientific">Neotamlana sedimentorum</name>
    <dbReference type="NCBI Taxonomy" id="1435349"/>
    <lineage>
        <taxon>Bacteria</taxon>
        <taxon>Pseudomonadati</taxon>
        <taxon>Bacteroidota</taxon>
        <taxon>Flavobacteriia</taxon>
        <taxon>Flavobacteriales</taxon>
        <taxon>Flavobacteriaceae</taxon>
        <taxon>Neotamlana</taxon>
    </lineage>
</organism>
<dbReference type="CDD" id="cd02966">
    <property type="entry name" value="TlpA_like_family"/>
    <property type="match status" value="1"/>
</dbReference>
<dbReference type="PATRIC" id="fig|1435349.4.peg.1670"/>
<sequence length="443" mass="50834">MKRILFITLFLPAILLAQHSIKGVFSPADEFRATILYKVTPTVSKYVASRELEKDGSFEIKLDSTVTKGMYRLVYAIPQEDYNFDIIYNGKEDIELTFNSETGVTFVKSVENKLLASYTNSMSMITQSLSNYYGSHSKDTLALKAIFKTQKETQTNFEKAAQNTIALHFIKANKPYIPTKVEDVKTYIGNLRKHYFDNIDFTNTTLQSSNFLDEKMLNYVFGTSDETKDDITNYKENISIFCKAMQKVPIKTKRIMLVDLWQQMVDLGLEPVANFISENYLMDIAVALNDQELLHSLILYKNLSNGSAAPDFSIEFKKDNIGTTKKLSELKLAENYIIVFWSSTCSHCLDEIPQLQKFVNTFEKGKVKVIAIGLEDQIYGWKTLTYDYPEFIHVYGEGKWENKIGDDYGVTATPTYFVINKDKKIKAKPENFEALKVFFEEEL</sequence>
<comment type="caution">
    <text evidence="3">The sequence shown here is derived from an EMBL/GenBank/DDBJ whole genome shotgun (WGS) entry which is preliminary data.</text>
</comment>
<keyword evidence="4" id="KW-1185">Reference proteome</keyword>
<dbReference type="InterPro" id="IPR050553">
    <property type="entry name" value="Thioredoxin_ResA/DsbE_sf"/>
</dbReference>
<dbReference type="PANTHER" id="PTHR42852">
    <property type="entry name" value="THIOL:DISULFIDE INTERCHANGE PROTEIN DSBE"/>
    <property type="match status" value="1"/>
</dbReference>
<dbReference type="EMBL" id="JTDW01000022">
    <property type="protein sequence ID" value="KJD31906.1"/>
    <property type="molecule type" value="Genomic_DNA"/>
</dbReference>
<dbReference type="Proteomes" id="UP000032578">
    <property type="component" value="Unassembled WGS sequence"/>
</dbReference>
<dbReference type="PANTHER" id="PTHR42852:SF13">
    <property type="entry name" value="PROTEIN DIPZ"/>
    <property type="match status" value="1"/>
</dbReference>
<evidence type="ECO:0000259" key="2">
    <source>
        <dbReference type="PROSITE" id="PS51352"/>
    </source>
</evidence>
<evidence type="ECO:0000313" key="4">
    <source>
        <dbReference type="Proteomes" id="UP000032578"/>
    </source>
</evidence>
<dbReference type="OrthoDB" id="6399635at2"/>
<proteinExistence type="predicted"/>
<dbReference type="SUPFAM" id="SSF52833">
    <property type="entry name" value="Thioredoxin-like"/>
    <property type="match status" value="1"/>
</dbReference>
<dbReference type="AlphaFoldDB" id="A0A0D7VYJ3"/>
<dbReference type="InterPro" id="IPR013766">
    <property type="entry name" value="Thioredoxin_domain"/>
</dbReference>
<keyword evidence="1" id="KW-0732">Signal</keyword>
<dbReference type="GO" id="GO:0016209">
    <property type="term" value="F:antioxidant activity"/>
    <property type="evidence" value="ECO:0007669"/>
    <property type="project" value="InterPro"/>
</dbReference>
<dbReference type="PROSITE" id="PS51352">
    <property type="entry name" value="THIOREDOXIN_2"/>
    <property type="match status" value="1"/>
</dbReference>
<dbReference type="InterPro" id="IPR000866">
    <property type="entry name" value="AhpC/TSA"/>
</dbReference>
<dbReference type="InterPro" id="IPR036249">
    <property type="entry name" value="Thioredoxin-like_sf"/>
</dbReference>
<dbReference type="Gene3D" id="3.40.30.10">
    <property type="entry name" value="Glutaredoxin"/>
    <property type="match status" value="1"/>
</dbReference>
<protein>
    <submittedName>
        <fullName evidence="3">Redoxin</fullName>
    </submittedName>
</protein>
<dbReference type="GO" id="GO:0016491">
    <property type="term" value="F:oxidoreductase activity"/>
    <property type="evidence" value="ECO:0007669"/>
    <property type="project" value="InterPro"/>
</dbReference>
<dbReference type="RefSeq" id="WP_044634034.1">
    <property type="nucleotide sequence ID" value="NZ_JTDW01000022.1"/>
</dbReference>
<reference evidence="3 4" key="1">
    <citation type="submission" date="2014-11" db="EMBL/GenBank/DDBJ databases">
        <title>Tamlana sedimentorum sp. nov., isolated from shallow sand sediments of the Sea of Japan.</title>
        <authorList>
            <person name="Romanenko L.A."/>
        </authorList>
    </citation>
    <scope>NUCLEOTIDE SEQUENCE [LARGE SCALE GENOMIC DNA]</scope>
    <source>
        <strain evidence="3 4">JCM 19808</strain>
    </source>
</reference>
<dbReference type="Pfam" id="PF00578">
    <property type="entry name" value="AhpC-TSA"/>
    <property type="match status" value="1"/>
</dbReference>
<feature type="signal peptide" evidence="1">
    <location>
        <begin position="1"/>
        <end position="17"/>
    </location>
</feature>
<feature type="domain" description="Thioredoxin" evidence="2">
    <location>
        <begin position="303"/>
        <end position="443"/>
    </location>
</feature>
<dbReference type="STRING" id="1435349.PW52_16240"/>
<evidence type="ECO:0000313" key="3">
    <source>
        <dbReference type="EMBL" id="KJD31906.1"/>
    </source>
</evidence>
<feature type="chain" id="PRO_5002325184" evidence="1">
    <location>
        <begin position="18"/>
        <end position="443"/>
    </location>
</feature>
<gene>
    <name evidence="3" type="ORF">PW52_16240</name>
</gene>
<evidence type="ECO:0000256" key="1">
    <source>
        <dbReference type="SAM" id="SignalP"/>
    </source>
</evidence>
<name>A0A0D7VYJ3_9FLAO</name>